<evidence type="ECO:0000313" key="1">
    <source>
        <dbReference type="EMBL" id="QCW22404.1"/>
    </source>
</evidence>
<dbReference type="Proteomes" id="UP000305746">
    <property type="component" value="Segment"/>
</dbReference>
<accession>A0A4Y5NZB4</accession>
<organism evidence="1 2">
    <name type="scientific">Gordonia phage Agatha</name>
    <dbReference type="NCBI Taxonomy" id="2584490"/>
    <lineage>
        <taxon>Viruses</taxon>
        <taxon>Duplodnaviria</taxon>
        <taxon>Heunggongvirae</taxon>
        <taxon>Uroviricota</taxon>
        <taxon>Caudoviricetes</taxon>
        <taxon>Emalynvirus</taxon>
        <taxon>Emalynvirus cozz</taxon>
    </lineage>
</organism>
<protein>
    <submittedName>
        <fullName evidence="1">Uncharacterized protein</fullName>
    </submittedName>
</protein>
<evidence type="ECO:0000313" key="2">
    <source>
        <dbReference type="Proteomes" id="UP000305746"/>
    </source>
</evidence>
<dbReference type="EMBL" id="MK875795">
    <property type="protein sequence ID" value="QCW22404.1"/>
    <property type="molecule type" value="Genomic_DNA"/>
</dbReference>
<proteinExistence type="predicted"/>
<name>A0A4Y5NZB4_9CAUD</name>
<sequence>MSLDAALLARALEQMGTWRPAAVVGIAGVPATHMTVLASHRPIT</sequence>
<gene>
    <name evidence="1" type="primary">40</name>
    <name evidence="1" type="ORF">SEA_AGATHA_40</name>
</gene>
<reference evidence="1 2" key="1">
    <citation type="submission" date="2019-05" db="EMBL/GenBank/DDBJ databases">
        <authorList>
            <person name="Bortz R.L."/>
            <person name="Alexandre R."/>
            <person name="Duka M."/>
            <person name="Garvey G."/>
            <person name="Krakora M."/>
            <person name="Meehan D."/>
            <person name="Moore D."/>
            <person name="Orzechowski A."/>
            <person name="Rosenblatt B."/>
            <person name="Tanzeem M."/>
            <person name="Butela K.A."/>
            <person name="Garlena R.A."/>
            <person name="Russell D.A."/>
            <person name="Pope W.H."/>
            <person name="Jacobs-Sera D."/>
            <person name="Hatfull G.F."/>
        </authorList>
    </citation>
    <scope>NUCLEOTIDE SEQUENCE [LARGE SCALE GENOMIC DNA]</scope>
</reference>